<dbReference type="InterPro" id="IPR022409">
    <property type="entry name" value="PKD/Chitinase_dom"/>
</dbReference>
<dbReference type="CDD" id="cd00146">
    <property type="entry name" value="PKD"/>
    <property type="match status" value="1"/>
</dbReference>
<protein>
    <submittedName>
        <fullName evidence="2">PKD domain-containing protein</fullName>
    </submittedName>
</protein>
<dbReference type="Proteomes" id="UP001171945">
    <property type="component" value="Unassembled WGS sequence"/>
</dbReference>
<dbReference type="InterPro" id="IPR013783">
    <property type="entry name" value="Ig-like_fold"/>
</dbReference>
<organism evidence="2 3">
    <name type="scientific">Candidatus Marithioploca araucensis</name>
    <dbReference type="NCBI Taxonomy" id="70273"/>
    <lineage>
        <taxon>Bacteria</taxon>
        <taxon>Pseudomonadati</taxon>
        <taxon>Pseudomonadota</taxon>
        <taxon>Gammaproteobacteria</taxon>
        <taxon>Thiotrichales</taxon>
        <taxon>Thiotrichaceae</taxon>
        <taxon>Candidatus Marithioploca</taxon>
    </lineage>
</organism>
<keyword evidence="3" id="KW-1185">Reference proteome</keyword>
<dbReference type="PANTHER" id="PTHR48010:SF58">
    <property type="entry name" value="RECEPTOR PROTEIN KINASE-LIKE PROTEIN ZAR1"/>
    <property type="match status" value="1"/>
</dbReference>
<comment type="caution">
    <text evidence="2">The sequence shown here is derived from an EMBL/GenBank/DDBJ whole genome shotgun (WGS) entry which is preliminary data.</text>
</comment>
<name>A0ABT7VTU5_9GAMM</name>
<dbReference type="InterPro" id="IPR001611">
    <property type="entry name" value="Leu-rich_rpt"/>
</dbReference>
<dbReference type="Gene3D" id="3.80.10.10">
    <property type="entry name" value="Ribonuclease Inhibitor"/>
    <property type="match status" value="1"/>
</dbReference>
<evidence type="ECO:0000313" key="2">
    <source>
        <dbReference type="EMBL" id="MDM8562978.1"/>
    </source>
</evidence>
<sequence length="605" mass="66529">RLYIGNNQLMGEIPDLSNLTKLWRLYLGKNQLTGSIPELPTSLQELSLTDNQLEGAIPNLPANLQQLYISGNQLCQDPEANYAGRTEVEAFPICGTQPPEPVIAEPIIEDNRVNLDASGSSDLDPNGEITNYRWVTSDGQIATGVNPTITFPADGEYTITLIVTDNTGKTSELEKVVTTGYPTPTGPFTLTIAKRGTGEGTIQSTDMAIDCDGACQRTRSDYAKDTEVTLEATPSDGSMLTGWTGACRGTENSTTVTMSRRRGCTATFELDPTEVVLHRVRISKIGDGKGTITIKQGSNVIMTCTTAACEAKYYAPGTELTLRARARNNAIFVGWGEDCSGTDLNLSITINKATKCTADFTLPPPLPTEHRLTVTNIMETTARGYVTGNGIECGDDCVENYLADKKVRLTANPMPHSYFKKWTNDCSGTRTSATVIMDSDKTCTAIFGSDSDDAAELMANEFKDVGKLVNPEGEPQELNDVFPPTYNDTCYQEAFRLAENAMQVVEEQYIISKTWPTHFKKIQSWFEPSPDYFCTKKVRIMSGAENLGGDIVEGNYIQVDVELKNSEQELEMVSILVYYDSEPTITPAPTRARCCRRKICHHRRR</sequence>
<dbReference type="PROSITE" id="PS50093">
    <property type="entry name" value="PKD"/>
    <property type="match status" value="1"/>
</dbReference>
<dbReference type="EMBL" id="JAUCGM010000383">
    <property type="protein sequence ID" value="MDM8562978.1"/>
    <property type="molecule type" value="Genomic_DNA"/>
</dbReference>
<dbReference type="SUPFAM" id="SSF49299">
    <property type="entry name" value="PKD domain"/>
    <property type="match status" value="1"/>
</dbReference>
<dbReference type="InterPro" id="IPR050994">
    <property type="entry name" value="At_inactive_RLKs"/>
</dbReference>
<evidence type="ECO:0000313" key="3">
    <source>
        <dbReference type="Proteomes" id="UP001171945"/>
    </source>
</evidence>
<dbReference type="Pfam" id="PF18998">
    <property type="entry name" value="Flg_new_2"/>
    <property type="match status" value="3"/>
</dbReference>
<dbReference type="SMART" id="SM00089">
    <property type="entry name" value="PKD"/>
    <property type="match status" value="1"/>
</dbReference>
<reference evidence="2" key="1">
    <citation type="submission" date="2023-06" db="EMBL/GenBank/DDBJ databases">
        <title>Uncultivated large filamentous bacteria from sulfidic sediments reveal new species and different genomic features in energy metabolism and defense.</title>
        <authorList>
            <person name="Fonseca A."/>
        </authorList>
    </citation>
    <scope>NUCLEOTIDE SEQUENCE</scope>
    <source>
        <strain evidence="2">HSG4</strain>
    </source>
</reference>
<evidence type="ECO:0000259" key="1">
    <source>
        <dbReference type="PROSITE" id="PS50093"/>
    </source>
</evidence>
<gene>
    <name evidence="2" type="ORF">QUF54_06460</name>
</gene>
<dbReference type="InterPro" id="IPR000601">
    <property type="entry name" value="PKD_dom"/>
</dbReference>
<dbReference type="Gene3D" id="2.60.40.10">
    <property type="entry name" value="Immunoglobulins"/>
    <property type="match status" value="1"/>
</dbReference>
<dbReference type="Pfam" id="PF00560">
    <property type="entry name" value="LRR_1"/>
    <property type="match status" value="1"/>
</dbReference>
<dbReference type="InterPro" id="IPR035986">
    <property type="entry name" value="PKD_dom_sf"/>
</dbReference>
<feature type="non-terminal residue" evidence="2">
    <location>
        <position position="1"/>
    </location>
</feature>
<accession>A0ABT7VTU5</accession>
<dbReference type="SUPFAM" id="SSF52058">
    <property type="entry name" value="L domain-like"/>
    <property type="match status" value="1"/>
</dbReference>
<proteinExistence type="predicted"/>
<dbReference type="InterPro" id="IPR044060">
    <property type="entry name" value="Bacterial_rp_domain"/>
</dbReference>
<dbReference type="Pfam" id="PF18911">
    <property type="entry name" value="PKD_4"/>
    <property type="match status" value="1"/>
</dbReference>
<feature type="domain" description="PKD" evidence="1">
    <location>
        <begin position="98"/>
        <end position="178"/>
    </location>
</feature>
<dbReference type="InterPro" id="IPR032675">
    <property type="entry name" value="LRR_dom_sf"/>
</dbReference>
<dbReference type="PANTHER" id="PTHR48010">
    <property type="entry name" value="OS05G0588300 PROTEIN"/>
    <property type="match status" value="1"/>
</dbReference>